<reference evidence="1" key="2">
    <citation type="journal article" date="2022" name="New Phytol.">
        <title>Evolutionary transition to the ectomycorrhizal habit in the genomes of a hyperdiverse lineage of mushroom-forming fungi.</title>
        <authorList>
            <person name="Looney B."/>
            <person name="Miyauchi S."/>
            <person name="Morin E."/>
            <person name="Drula E."/>
            <person name="Courty P.E."/>
            <person name="Kohler A."/>
            <person name="Kuo A."/>
            <person name="LaButti K."/>
            <person name="Pangilinan J."/>
            <person name="Lipzen A."/>
            <person name="Riley R."/>
            <person name="Andreopoulos W."/>
            <person name="He G."/>
            <person name="Johnson J."/>
            <person name="Nolan M."/>
            <person name="Tritt A."/>
            <person name="Barry K.W."/>
            <person name="Grigoriev I.V."/>
            <person name="Nagy L.G."/>
            <person name="Hibbett D."/>
            <person name="Henrissat B."/>
            <person name="Matheny P.B."/>
            <person name="Labbe J."/>
            <person name="Martin F.M."/>
        </authorList>
    </citation>
    <scope>NUCLEOTIDE SEQUENCE</scope>
    <source>
        <strain evidence="1">EC-137</strain>
    </source>
</reference>
<evidence type="ECO:0000313" key="1">
    <source>
        <dbReference type="EMBL" id="KAI0031040.1"/>
    </source>
</evidence>
<protein>
    <submittedName>
        <fullName evidence="1">PGAP1-like protein-domain-containing protein</fullName>
    </submittedName>
</protein>
<organism evidence="1 2">
    <name type="scientific">Vararia minispora EC-137</name>
    <dbReference type="NCBI Taxonomy" id="1314806"/>
    <lineage>
        <taxon>Eukaryota</taxon>
        <taxon>Fungi</taxon>
        <taxon>Dikarya</taxon>
        <taxon>Basidiomycota</taxon>
        <taxon>Agaricomycotina</taxon>
        <taxon>Agaricomycetes</taxon>
        <taxon>Russulales</taxon>
        <taxon>Lachnocladiaceae</taxon>
        <taxon>Vararia</taxon>
    </lineage>
</organism>
<gene>
    <name evidence="1" type="ORF">K488DRAFT_52961</name>
</gene>
<sequence>MPRAPPLSLALLGVAAFVILHSLFRAAKNATTMLAPQGCRMAYMSPSYLIQPLDASWTPLASRYSLSLYREVGWEHTAPSGLPVLFLPGNAGSSHQVRSLAGSAARQFYASPYAEAPAFADHAPLDFFALEHNGDLSALHAPTLRAETTYAEAAASYILSLYPADTPLLVVGHSMGGIVAAGLLRTTLAPRISALITLSTPHRLPPARFDARFDALYAQHLATLSDPALHTPILSLCGGAADAQVPAETCVLPRPPSFDALGVFRHTAFTTAIDGCWTAVGHDVAVWCDQLRWALARALLELAPLPNITARADVLTTYFLSARDRMAPRTLTLKDRSPRYYTPNQRLALDKPAKNELHMLPLPFERAVFVMFLWDGSMRAIGPRRRESLVTAWIHVCRQAPDTTGDSHECAFKEPFHVRMLPDLRKFIKRGAPVAGRGVEDDNGVVVLEADVPLFEDSTRPGWIAVEVEGTDGKGAIFAGFAPAAPIVVDASVYSLLWRPARIRLPPLALRTEIRFPHLIEDARLVYRIMPLFAHGAFCAFARVPPLLAHTSQYTNESYFHPLSIPQPARLHSHTSGPFLPPAPPGLNVTLYASSEPVCDLRALEIRVDIGTSIGRIAARYWMAVPAWGAGVAGYLLYGAWRASEAGSPPPTTISSLRTLTHRLPFFSFLSLVLALLPLPPHAYLSTGTLPFLAPLAPLLLVLATGLVCVSWGMLSLFITLIGRIAARYKDPAPPPSPRATLTSLAAITALVALLVPWQVAFLGCWAVQLYTCAIGRPGARLPLENDATPPPSAPDAAYALQTHFLLLSTWLLPLVAPMLAVYTRTVLGGAFRPTVLTGDHNPLPVLPWLVWADWAGRGKPVFATPAKPHPLLAHLPVFALAAAFLYGARSPHAVYTAWTLVVAAMLGVRVGARYWGGRAWA</sequence>
<accession>A0ACB8QHE0</accession>
<dbReference type="Proteomes" id="UP000814128">
    <property type="component" value="Unassembled WGS sequence"/>
</dbReference>
<name>A0ACB8QHE0_9AGAM</name>
<reference evidence="1" key="1">
    <citation type="submission" date="2021-02" db="EMBL/GenBank/DDBJ databases">
        <authorList>
            <consortium name="DOE Joint Genome Institute"/>
            <person name="Ahrendt S."/>
            <person name="Looney B.P."/>
            <person name="Miyauchi S."/>
            <person name="Morin E."/>
            <person name="Drula E."/>
            <person name="Courty P.E."/>
            <person name="Chicoki N."/>
            <person name="Fauchery L."/>
            <person name="Kohler A."/>
            <person name="Kuo A."/>
            <person name="Labutti K."/>
            <person name="Pangilinan J."/>
            <person name="Lipzen A."/>
            <person name="Riley R."/>
            <person name="Andreopoulos W."/>
            <person name="He G."/>
            <person name="Johnson J."/>
            <person name="Barry K.W."/>
            <person name="Grigoriev I.V."/>
            <person name="Nagy L."/>
            <person name="Hibbett D."/>
            <person name="Henrissat B."/>
            <person name="Matheny P.B."/>
            <person name="Labbe J."/>
            <person name="Martin F."/>
        </authorList>
    </citation>
    <scope>NUCLEOTIDE SEQUENCE</scope>
    <source>
        <strain evidence="1">EC-137</strain>
    </source>
</reference>
<keyword evidence="2" id="KW-1185">Reference proteome</keyword>
<dbReference type="EMBL" id="MU273595">
    <property type="protein sequence ID" value="KAI0031040.1"/>
    <property type="molecule type" value="Genomic_DNA"/>
</dbReference>
<comment type="caution">
    <text evidence="1">The sequence shown here is derived from an EMBL/GenBank/DDBJ whole genome shotgun (WGS) entry which is preliminary data.</text>
</comment>
<proteinExistence type="predicted"/>
<evidence type="ECO:0000313" key="2">
    <source>
        <dbReference type="Proteomes" id="UP000814128"/>
    </source>
</evidence>